<evidence type="ECO:0000259" key="2">
    <source>
        <dbReference type="Pfam" id="PF18050"/>
    </source>
</evidence>
<dbReference type="SUPFAM" id="SSF50891">
    <property type="entry name" value="Cyclophilin-like"/>
    <property type="match status" value="1"/>
</dbReference>
<dbReference type="KEGG" id="rid:RIdsm_01148"/>
<reference evidence="3 4" key="1">
    <citation type="submission" date="2018-08" db="EMBL/GenBank/DDBJ databases">
        <title>Genetic Globetrotter - A new plasmid hitch-hiking vast phylogenetic and geographic distances.</title>
        <authorList>
            <person name="Vollmers J."/>
            <person name="Petersen J."/>
        </authorList>
    </citation>
    <scope>NUCLEOTIDE SEQUENCE [LARGE SCALE GENOMIC DNA]</scope>
    <source>
        <strain evidence="3 4">DSM 26383</strain>
    </source>
</reference>
<dbReference type="AlphaFoldDB" id="A0A5P3A7H7"/>
<sequence length="151" mass="15916" precursor="true">MTRQAPLARALAAALLLLGPATAGTATEPGNDTAMTSIRVIVGDETMQATLDTTTAAQDFAAMLPLELTLTDYHGIEKVADLPRTLDTSDAPDSYKPETGDITVFAPWGNLAIFYKPFANSRGLVRLGQFDGPIDALVQDGGIPVRIEAAD</sequence>
<feature type="signal peptide" evidence="1">
    <location>
        <begin position="1"/>
        <end position="23"/>
    </location>
</feature>
<dbReference type="InterPro" id="IPR029000">
    <property type="entry name" value="Cyclophilin-like_dom_sf"/>
</dbReference>
<evidence type="ECO:0000256" key="1">
    <source>
        <dbReference type="SAM" id="SignalP"/>
    </source>
</evidence>
<dbReference type="InterPro" id="IPR041183">
    <property type="entry name" value="Cyclophilin-like"/>
</dbReference>
<dbReference type="Gene3D" id="2.40.100.20">
    <property type="match status" value="1"/>
</dbReference>
<feature type="chain" id="PRO_5024971788" description="Cyclophilin-like domain-containing protein" evidence="1">
    <location>
        <begin position="24"/>
        <end position="151"/>
    </location>
</feature>
<name>A0A5P3A7H7_9RHOB</name>
<dbReference type="RefSeq" id="WP_074940324.1">
    <property type="nucleotide sequence ID" value="NZ_CP031598.1"/>
</dbReference>
<protein>
    <recommendedName>
        <fullName evidence="2">Cyclophilin-like domain-containing protein</fullName>
    </recommendedName>
</protein>
<keyword evidence="1" id="KW-0732">Signal</keyword>
<proteinExistence type="predicted"/>
<organism evidence="3 4">
    <name type="scientific">Roseovarius indicus</name>
    <dbReference type="NCBI Taxonomy" id="540747"/>
    <lineage>
        <taxon>Bacteria</taxon>
        <taxon>Pseudomonadati</taxon>
        <taxon>Pseudomonadota</taxon>
        <taxon>Alphaproteobacteria</taxon>
        <taxon>Rhodobacterales</taxon>
        <taxon>Roseobacteraceae</taxon>
        <taxon>Roseovarius</taxon>
    </lineage>
</organism>
<evidence type="ECO:0000313" key="3">
    <source>
        <dbReference type="EMBL" id="QEW25362.1"/>
    </source>
</evidence>
<evidence type="ECO:0000313" key="4">
    <source>
        <dbReference type="Proteomes" id="UP000325785"/>
    </source>
</evidence>
<accession>A0A5P3A7H7</accession>
<dbReference type="Pfam" id="PF18050">
    <property type="entry name" value="Cyclophil_like2"/>
    <property type="match status" value="1"/>
</dbReference>
<dbReference type="Proteomes" id="UP000325785">
    <property type="component" value="Chromosome"/>
</dbReference>
<gene>
    <name evidence="3" type="ORF">RIdsm_01148</name>
</gene>
<feature type="domain" description="Cyclophilin-like" evidence="2">
    <location>
        <begin position="41"/>
        <end position="148"/>
    </location>
</feature>
<dbReference type="EMBL" id="CP031598">
    <property type="protein sequence ID" value="QEW25362.1"/>
    <property type="molecule type" value="Genomic_DNA"/>
</dbReference>